<dbReference type="InterPro" id="IPR043917">
    <property type="entry name" value="DUF5753"/>
</dbReference>
<comment type="caution">
    <text evidence="2">The sequence shown here is derived from an EMBL/GenBank/DDBJ whole genome shotgun (WGS) entry which is preliminary data.</text>
</comment>
<dbReference type="EMBL" id="JADPRT010000004">
    <property type="protein sequence ID" value="MBF9068542.1"/>
    <property type="molecule type" value="Genomic_DNA"/>
</dbReference>
<evidence type="ECO:0000259" key="1">
    <source>
        <dbReference type="PROSITE" id="PS50943"/>
    </source>
</evidence>
<dbReference type="CDD" id="cd00093">
    <property type="entry name" value="HTH_XRE"/>
    <property type="match status" value="1"/>
</dbReference>
<name>A0A931B3C5_9ACTN</name>
<feature type="domain" description="HTH cro/C1-type" evidence="1">
    <location>
        <begin position="16"/>
        <end position="58"/>
    </location>
</feature>
<keyword evidence="3" id="KW-1185">Reference proteome</keyword>
<dbReference type="Pfam" id="PF19054">
    <property type="entry name" value="DUF5753"/>
    <property type="match status" value="1"/>
</dbReference>
<protein>
    <submittedName>
        <fullName evidence="2">Helix-turn-helix transcriptional regulator</fullName>
    </submittedName>
</protein>
<dbReference type="Gene3D" id="1.10.260.40">
    <property type="entry name" value="lambda repressor-like DNA-binding domains"/>
    <property type="match status" value="1"/>
</dbReference>
<reference evidence="2" key="1">
    <citation type="submission" date="2020-11" db="EMBL/GenBank/DDBJ databases">
        <title>Isolation and identification of active actinomycetes.</title>
        <authorList>
            <person name="Yu B."/>
        </authorList>
    </citation>
    <scope>NUCLEOTIDE SEQUENCE</scope>
    <source>
        <strain evidence="2">NEAU-YB345</strain>
    </source>
</reference>
<dbReference type="PROSITE" id="PS50943">
    <property type="entry name" value="HTH_CROC1"/>
    <property type="match status" value="1"/>
</dbReference>
<organism evidence="2 3">
    <name type="scientific">Streptacidiphilus fuscans</name>
    <dbReference type="NCBI Taxonomy" id="2789292"/>
    <lineage>
        <taxon>Bacteria</taxon>
        <taxon>Bacillati</taxon>
        <taxon>Actinomycetota</taxon>
        <taxon>Actinomycetes</taxon>
        <taxon>Kitasatosporales</taxon>
        <taxon>Streptomycetaceae</taxon>
        <taxon>Streptacidiphilus</taxon>
    </lineage>
</organism>
<dbReference type="Proteomes" id="UP000657385">
    <property type="component" value="Unassembled WGS sequence"/>
</dbReference>
<dbReference type="RefSeq" id="WP_196193725.1">
    <property type="nucleotide sequence ID" value="NZ_JADPRT010000004.1"/>
</dbReference>
<evidence type="ECO:0000313" key="3">
    <source>
        <dbReference type="Proteomes" id="UP000657385"/>
    </source>
</evidence>
<gene>
    <name evidence="2" type="ORF">I2501_10915</name>
</gene>
<dbReference type="SUPFAM" id="SSF47413">
    <property type="entry name" value="lambda repressor-like DNA-binding domains"/>
    <property type="match status" value="1"/>
</dbReference>
<sequence length="280" mass="31384">MTTDFQRARTALGTRLQELRTEGGLTGRQLAARLGWTQSKISKLESGKQTATVEDLQAWAEGVGKPGAAPELKARLLGAESSYRSWRRQLAAGHRPRQDEGIEQSRKTSLTRAFESARIPGLLQTPDYARALLAMAADFAEIPKDTDEAVRARMRRQEVLYEPGKTFEFLIWEGALHTRVASPPVMAAQLDRLTGLIGLDSIRIGVIPLSAPLRRTPAHAFWIYDTAKVVVEMIHAELWLDDPADIARYEKAFAWLRETAVFDHRAQRIFAEVRATLGRR</sequence>
<dbReference type="AlphaFoldDB" id="A0A931B3C5"/>
<dbReference type="InterPro" id="IPR001387">
    <property type="entry name" value="Cro/C1-type_HTH"/>
</dbReference>
<dbReference type="GO" id="GO:0003677">
    <property type="term" value="F:DNA binding"/>
    <property type="evidence" value="ECO:0007669"/>
    <property type="project" value="InterPro"/>
</dbReference>
<evidence type="ECO:0000313" key="2">
    <source>
        <dbReference type="EMBL" id="MBF9068542.1"/>
    </source>
</evidence>
<accession>A0A931B3C5</accession>
<dbReference type="SMART" id="SM00530">
    <property type="entry name" value="HTH_XRE"/>
    <property type="match status" value="1"/>
</dbReference>
<dbReference type="InterPro" id="IPR010982">
    <property type="entry name" value="Lambda_DNA-bd_dom_sf"/>
</dbReference>
<dbReference type="Pfam" id="PF13560">
    <property type="entry name" value="HTH_31"/>
    <property type="match status" value="1"/>
</dbReference>
<proteinExistence type="predicted"/>